<reference evidence="2" key="1">
    <citation type="submission" date="2016-10" db="EMBL/GenBank/DDBJ databases">
        <authorList>
            <person name="Varghese N."/>
            <person name="Submissions S."/>
        </authorList>
    </citation>
    <scope>NUCLEOTIDE SEQUENCE [LARGE SCALE GENOMIC DNA]</scope>
    <source>
        <strain evidence="2">K1</strain>
    </source>
</reference>
<dbReference type="STRING" id="150248.SAMN05216169_102929"/>
<dbReference type="InterPro" id="IPR025953">
    <property type="entry name" value="YlbD_coat"/>
</dbReference>
<name>A0A1I0TIM5_9BACL</name>
<evidence type="ECO:0000313" key="2">
    <source>
        <dbReference type="Proteomes" id="UP000198979"/>
    </source>
</evidence>
<sequence length="111" mass="13467">MMSVEQFKQFVKKHPKIIEEVRQGRKTWKELYNDWYVFGEEDEMWDVYKSTNEKEEQSALIQKLVNYLKHVDVNELQTYVTNVQQAITSIQEVVRQMQQTNTKDPFSFRKD</sequence>
<keyword evidence="1" id="KW-0946">Virion</keyword>
<dbReference type="Pfam" id="PF14071">
    <property type="entry name" value="YlbD_coat"/>
    <property type="match status" value="1"/>
</dbReference>
<protein>
    <submittedName>
        <fullName evidence="1">Putative coat protein</fullName>
    </submittedName>
</protein>
<keyword evidence="1" id="KW-0167">Capsid protein</keyword>
<dbReference type="AlphaFoldDB" id="A0A1I0TIM5"/>
<organism evidence="1 2">
    <name type="scientific">Anoxybacillus pushchinoensis</name>
    <dbReference type="NCBI Taxonomy" id="150248"/>
    <lineage>
        <taxon>Bacteria</taxon>
        <taxon>Bacillati</taxon>
        <taxon>Bacillota</taxon>
        <taxon>Bacilli</taxon>
        <taxon>Bacillales</taxon>
        <taxon>Anoxybacillaceae</taxon>
        <taxon>Anoxybacillus</taxon>
    </lineage>
</organism>
<dbReference type="EMBL" id="FOJQ01000029">
    <property type="protein sequence ID" value="SFA51639.1"/>
    <property type="molecule type" value="Genomic_DNA"/>
</dbReference>
<proteinExistence type="predicted"/>
<dbReference type="Proteomes" id="UP000198979">
    <property type="component" value="Unassembled WGS sequence"/>
</dbReference>
<accession>A0A1I0TIM5</accession>
<evidence type="ECO:0000313" key="1">
    <source>
        <dbReference type="EMBL" id="SFA51639.1"/>
    </source>
</evidence>
<keyword evidence="2" id="KW-1185">Reference proteome</keyword>
<gene>
    <name evidence="1" type="ORF">SAMN05216169_102929</name>
</gene>